<protein>
    <submittedName>
        <fullName evidence="1">Uncharacterized protein</fullName>
    </submittedName>
</protein>
<dbReference type="Proteomes" id="UP000070475">
    <property type="component" value="Unassembled WGS sequence"/>
</dbReference>
<proteinExistence type="predicted"/>
<sequence length="76" mass="9302">MRVYKQKRLCRPFTGRYRFSEKYKDNLLREAYKLYFKQKTAASSITGQRSRSAFQFRGAWRMLHEPCGSFKWKKDH</sequence>
<evidence type="ECO:0000313" key="1">
    <source>
        <dbReference type="EMBL" id="KWX73688.1"/>
    </source>
</evidence>
<comment type="caution">
    <text evidence="1">The sequence shown here is derived from an EMBL/GenBank/DDBJ whole genome shotgun (WGS) entry which is preliminary data.</text>
</comment>
<dbReference type="EMBL" id="LIRB01000141">
    <property type="protein sequence ID" value="KWX73688.1"/>
    <property type="molecule type" value="Genomic_DNA"/>
</dbReference>
<organism evidence="1 2">
    <name type="scientific">Paenibacillus riograndensis</name>
    <dbReference type="NCBI Taxonomy" id="483937"/>
    <lineage>
        <taxon>Bacteria</taxon>
        <taxon>Bacillati</taxon>
        <taxon>Bacillota</taxon>
        <taxon>Bacilli</taxon>
        <taxon>Bacillales</taxon>
        <taxon>Paenibacillaceae</taxon>
        <taxon>Paenibacillus</taxon>
        <taxon>Paenibacillus sonchi group</taxon>
    </lineage>
</organism>
<dbReference type="PATRIC" id="fig|483937.3.peg.6828"/>
<evidence type="ECO:0000313" key="2">
    <source>
        <dbReference type="Proteomes" id="UP000070475"/>
    </source>
</evidence>
<name>A0A132TQP7_9BACL</name>
<dbReference type="AlphaFoldDB" id="A0A132TQP7"/>
<keyword evidence="2" id="KW-1185">Reference proteome</keyword>
<accession>A0A132TQP7</accession>
<gene>
    <name evidence="1" type="ORF">AMQ84_21680</name>
</gene>
<reference evidence="1 2" key="1">
    <citation type="submission" date="2015-08" db="EMBL/GenBank/DDBJ databases">
        <title>Genomes of Paenibacillus riograndensis.</title>
        <authorList>
            <person name="Sant'Anna F.H."/>
            <person name="Souza R."/>
            <person name="Ambrosini A."/>
            <person name="Bach E."/>
            <person name="Fernandes G."/>
            <person name="Balsanelli E."/>
            <person name="Baura V.A."/>
            <person name="Pedrosa F.O."/>
            <person name="Souza E.M."/>
            <person name="Passaglia L."/>
        </authorList>
    </citation>
    <scope>NUCLEOTIDE SEQUENCE [LARGE SCALE GENOMIC DNA]</scope>
    <source>
        <strain evidence="1 2">CAS34</strain>
    </source>
</reference>